<dbReference type="EMBL" id="HG793129">
    <property type="protein sequence ID" value="CDK28557.1"/>
    <property type="molecule type" value="Genomic_DNA"/>
</dbReference>
<dbReference type="InterPro" id="IPR031459">
    <property type="entry name" value="Coa2"/>
</dbReference>
<evidence type="ECO:0000256" key="1">
    <source>
        <dbReference type="SAM" id="Phobius"/>
    </source>
</evidence>
<dbReference type="RefSeq" id="XP_022460547.1">
    <property type="nucleotide sequence ID" value="XM_022601286.1"/>
</dbReference>
<dbReference type="GeneID" id="34521935"/>
<reference evidence="2" key="1">
    <citation type="submission" date="2013-12" db="EMBL/GenBank/DDBJ databases">
        <authorList>
            <person name="Genoscope - CEA"/>
        </authorList>
    </citation>
    <scope>NUCLEOTIDE SEQUENCE</scope>
    <source>
        <strain evidence="2">CBS 1993</strain>
    </source>
</reference>
<dbReference type="HOGENOM" id="CLU_207410_0_0_1"/>
<accession>W6MTN1</accession>
<organism evidence="2 3">
    <name type="scientific">Kuraishia capsulata CBS 1993</name>
    <dbReference type="NCBI Taxonomy" id="1382522"/>
    <lineage>
        <taxon>Eukaryota</taxon>
        <taxon>Fungi</taxon>
        <taxon>Dikarya</taxon>
        <taxon>Ascomycota</taxon>
        <taxon>Saccharomycotina</taxon>
        <taxon>Pichiomycetes</taxon>
        <taxon>Pichiales</taxon>
        <taxon>Pichiaceae</taxon>
        <taxon>Kuraishia</taxon>
    </lineage>
</organism>
<gene>
    <name evidence="2" type="ORF">KUCA_T00004540001</name>
</gene>
<keyword evidence="1" id="KW-1133">Transmembrane helix</keyword>
<protein>
    <submittedName>
        <fullName evidence="2">Uncharacterized protein</fullName>
    </submittedName>
</protein>
<keyword evidence="1" id="KW-0472">Membrane</keyword>
<evidence type="ECO:0000313" key="2">
    <source>
        <dbReference type="EMBL" id="CDK28557.1"/>
    </source>
</evidence>
<name>W6MTN1_9ASCO</name>
<sequence>MYVRAATRKQFTNSIFSTTFVVAFGLVLSNSLLPCPVDHSMNNDSPAFIKVENNKDLEKPEKVQ</sequence>
<keyword evidence="3" id="KW-1185">Reference proteome</keyword>
<evidence type="ECO:0000313" key="3">
    <source>
        <dbReference type="Proteomes" id="UP000019384"/>
    </source>
</evidence>
<dbReference type="Pfam" id="PF17051">
    <property type="entry name" value="COA2"/>
    <property type="match status" value="1"/>
</dbReference>
<dbReference type="GO" id="GO:0033617">
    <property type="term" value="P:mitochondrial respiratory chain complex IV assembly"/>
    <property type="evidence" value="ECO:0007669"/>
    <property type="project" value="InterPro"/>
</dbReference>
<keyword evidence="1" id="KW-0812">Transmembrane</keyword>
<dbReference type="Proteomes" id="UP000019384">
    <property type="component" value="Unassembled WGS sequence"/>
</dbReference>
<dbReference type="AlphaFoldDB" id="W6MTN1"/>
<dbReference type="GO" id="GO:0005739">
    <property type="term" value="C:mitochondrion"/>
    <property type="evidence" value="ECO:0007669"/>
    <property type="project" value="GOC"/>
</dbReference>
<proteinExistence type="predicted"/>
<feature type="transmembrane region" description="Helical" evidence="1">
    <location>
        <begin position="12"/>
        <end position="33"/>
    </location>
</feature>
<dbReference type="OrthoDB" id="5410040at2759"/>
<reference evidence="2" key="2">
    <citation type="submission" date="2014-02" db="EMBL/GenBank/DDBJ databases">
        <title>Complete DNA sequence of /Kuraishia capsulata/ illustrates novel genomic features among budding yeasts (/Saccharomycotina/).</title>
        <authorList>
            <person name="Morales L."/>
            <person name="Noel B."/>
            <person name="Porcel B."/>
            <person name="Marcet-Houben M."/>
            <person name="Hullo M-F."/>
            <person name="Sacerdot C."/>
            <person name="Tekaia F."/>
            <person name="Leh-Louis V."/>
            <person name="Despons L."/>
            <person name="Khanna V."/>
            <person name="Aury J-M."/>
            <person name="Barbe V."/>
            <person name="Couloux A."/>
            <person name="Labadie K."/>
            <person name="Pelletier E."/>
            <person name="Souciet J-L."/>
            <person name="Boekhout T."/>
            <person name="Gabaldon T."/>
            <person name="Wincker P."/>
            <person name="Dujon B."/>
        </authorList>
    </citation>
    <scope>NUCLEOTIDE SEQUENCE</scope>
    <source>
        <strain evidence="2">CBS 1993</strain>
    </source>
</reference>